<gene>
    <name evidence="10" type="ORF">HanXRQr2_Chr14g0661461</name>
</gene>
<accession>A0A9K3ECH4</accession>
<evidence type="ECO:0000259" key="9">
    <source>
        <dbReference type="Pfam" id="PF14372"/>
    </source>
</evidence>
<dbReference type="GO" id="GO:0046983">
    <property type="term" value="F:protein dimerization activity"/>
    <property type="evidence" value="ECO:0007669"/>
    <property type="project" value="InterPro"/>
</dbReference>
<dbReference type="Pfam" id="PF14372">
    <property type="entry name" value="hAT-like_RNase-H"/>
    <property type="match status" value="1"/>
</dbReference>
<dbReference type="PANTHER" id="PTHR46481">
    <property type="entry name" value="ZINC FINGER BED DOMAIN-CONTAINING PROTEIN 4"/>
    <property type="match status" value="1"/>
</dbReference>
<dbReference type="InterPro" id="IPR012337">
    <property type="entry name" value="RNaseH-like_sf"/>
</dbReference>
<keyword evidence="11" id="KW-1185">Reference proteome</keyword>
<keyword evidence="3" id="KW-0863">Zinc-finger</keyword>
<dbReference type="GO" id="GO:0008270">
    <property type="term" value="F:zinc ion binding"/>
    <property type="evidence" value="ECO:0007669"/>
    <property type="project" value="UniProtKB-KW"/>
</dbReference>
<keyword evidence="2" id="KW-0479">Metal-binding</keyword>
<dbReference type="Proteomes" id="UP000215914">
    <property type="component" value="Unassembled WGS sequence"/>
</dbReference>
<evidence type="ECO:0000256" key="4">
    <source>
        <dbReference type="ARBA" id="ARBA00022833"/>
    </source>
</evidence>
<dbReference type="GO" id="GO:0005634">
    <property type="term" value="C:nucleus"/>
    <property type="evidence" value="ECO:0007669"/>
    <property type="project" value="UniProtKB-SubCell"/>
</dbReference>
<dbReference type="InterPro" id="IPR052035">
    <property type="entry name" value="ZnF_BED_domain_contain"/>
</dbReference>
<evidence type="ECO:0000256" key="6">
    <source>
        <dbReference type="ARBA" id="ARBA00023242"/>
    </source>
</evidence>
<proteinExistence type="predicted"/>
<comment type="subcellular location">
    <subcellularLocation>
        <location evidence="1">Nucleus</location>
    </subcellularLocation>
</comment>
<evidence type="ECO:0000256" key="7">
    <source>
        <dbReference type="SAM" id="MobiDB-lite"/>
    </source>
</evidence>
<dbReference type="EMBL" id="MNCJ02000329">
    <property type="protein sequence ID" value="KAF5770624.1"/>
    <property type="molecule type" value="Genomic_DNA"/>
</dbReference>
<dbReference type="PANTHER" id="PTHR46481:SF10">
    <property type="entry name" value="ZINC FINGER BED DOMAIN-CONTAINING PROTEIN 39"/>
    <property type="match status" value="1"/>
</dbReference>
<dbReference type="Gramene" id="mRNA:HanXRQr2_Chr14g0661461">
    <property type="protein sequence ID" value="CDS:HanXRQr2_Chr14g0661461.1"/>
    <property type="gene ID" value="HanXRQr2_Chr14g0661461"/>
</dbReference>
<comment type="caution">
    <text evidence="10">The sequence shown here is derived from an EMBL/GenBank/DDBJ whole genome shotgun (WGS) entry which is preliminary data.</text>
</comment>
<evidence type="ECO:0000313" key="10">
    <source>
        <dbReference type="EMBL" id="KAF5770624.1"/>
    </source>
</evidence>
<feature type="domain" description="hAT-like transposase RNase-H fold" evidence="9">
    <location>
        <begin position="194"/>
        <end position="258"/>
    </location>
</feature>
<keyword evidence="6" id="KW-0539">Nucleus</keyword>
<feature type="domain" description="HAT C-terminal dimerisation" evidence="8">
    <location>
        <begin position="366"/>
        <end position="441"/>
    </location>
</feature>
<reference evidence="10" key="1">
    <citation type="journal article" date="2017" name="Nature">
        <title>The sunflower genome provides insights into oil metabolism, flowering and Asterid evolution.</title>
        <authorList>
            <person name="Badouin H."/>
            <person name="Gouzy J."/>
            <person name="Grassa C.J."/>
            <person name="Murat F."/>
            <person name="Staton S.E."/>
            <person name="Cottret L."/>
            <person name="Lelandais-Briere C."/>
            <person name="Owens G.L."/>
            <person name="Carrere S."/>
            <person name="Mayjonade B."/>
            <person name="Legrand L."/>
            <person name="Gill N."/>
            <person name="Kane N.C."/>
            <person name="Bowers J.E."/>
            <person name="Hubner S."/>
            <person name="Bellec A."/>
            <person name="Berard A."/>
            <person name="Berges H."/>
            <person name="Blanchet N."/>
            <person name="Boniface M.C."/>
            <person name="Brunel D."/>
            <person name="Catrice O."/>
            <person name="Chaidir N."/>
            <person name="Claudel C."/>
            <person name="Donnadieu C."/>
            <person name="Faraut T."/>
            <person name="Fievet G."/>
            <person name="Helmstetter N."/>
            <person name="King M."/>
            <person name="Knapp S.J."/>
            <person name="Lai Z."/>
            <person name="Le Paslier M.C."/>
            <person name="Lippi Y."/>
            <person name="Lorenzon L."/>
            <person name="Mandel J.R."/>
            <person name="Marage G."/>
            <person name="Marchand G."/>
            <person name="Marquand E."/>
            <person name="Bret-Mestries E."/>
            <person name="Morien E."/>
            <person name="Nambeesan S."/>
            <person name="Nguyen T."/>
            <person name="Pegot-Espagnet P."/>
            <person name="Pouilly N."/>
            <person name="Raftis F."/>
            <person name="Sallet E."/>
            <person name="Schiex T."/>
            <person name="Thomas J."/>
            <person name="Vandecasteele C."/>
            <person name="Vares D."/>
            <person name="Vear F."/>
            <person name="Vautrin S."/>
            <person name="Crespi M."/>
            <person name="Mangin B."/>
            <person name="Burke J.M."/>
            <person name="Salse J."/>
            <person name="Munos S."/>
            <person name="Vincourt P."/>
            <person name="Rieseberg L.H."/>
            <person name="Langlade N.B."/>
        </authorList>
    </citation>
    <scope>NUCLEOTIDE SEQUENCE</scope>
    <source>
        <tissue evidence="10">Leaves</tissue>
    </source>
</reference>
<reference evidence="10" key="2">
    <citation type="submission" date="2020-06" db="EMBL/GenBank/DDBJ databases">
        <title>Helianthus annuus Genome sequencing and assembly Release 2.</title>
        <authorList>
            <person name="Gouzy J."/>
            <person name="Langlade N."/>
            <person name="Munos S."/>
        </authorList>
    </citation>
    <scope>NUCLEOTIDE SEQUENCE</scope>
    <source>
        <tissue evidence="10">Leaves</tissue>
    </source>
</reference>
<name>A0A9K3ECH4_HELAN</name>
<evidence type="ECO:0000256" key="1">
    <source>
        <dbReference type="ARBA" id="ARBA00004123"/>
    </source>
</evidence>
<dbReference type="GO" id="GO:0003677">
    <property type="term" value="F:DNA binding"/>
    <property type="evidence" value="ECO:0007669"/>
    <property type="project" value="UniProtKB-KW"/>
</dbReference>
<dbReference type="Pfam" id="PF05699">
    <property type="entry name" value="Dimer_Tnp_hAT"/>
    <property type="match status" value="1"/>
</dbReference>
<evidence type="ECO:0000256" key="2">
    <source>
        <dbReference type="ARBA" id="ARBA00022723"/>
    </source>
</evidence>
<sequence length="500" mass="56828">MMKRTILFKLFDYPHTGEAIYKVIDKCITTYKLENKVFSISFDNASNNTSAVMRLKLKYNPICEGTFFHSRCVAHIINLAVQDGLKVIETQKEAFKRMLRSIFSNTQRHSKYIKTCKEAGRICLGPNWDVAHRWNSTCIMFEKAILQKESLIEFHNLLASRGKCSAYHPSGWETIENVTQVLQVFKTSTKTLSGVYYPTSSLVLHNLFKMCLKVNELSVRGRPYCDMADTMKEKLRKYFKELPAVFTCAAALNPCFNIFGAGSLIEKIAHQLNLNTTQEPNFGEVAKARFNDQLTKLFDVYVTKYGSTASHIHAAMRNAAFGEGSSQMEDLDLYAYNQLYDESSQMHRGNTSSSELGRYGGSNFLQMMSSQEFKNFDLLAWWKSNENQFSILATMARDLLTVQASTVASESAFSISGRVISIRRTRLTPKAVEMSICLKDYLDAAERVQDKRSLEEELDYEGEVYEDEVEAELTTPMTDEEAELDEFLRNSSSSGSAEED</sequence>
<dbReference type="InterPro" id="IPR008906">
    <property type="entry name" value="HATC_C_dom"/>
</dbReference>
<dbReference type="AlphaFoldDB" id="A0A9K3ECH4"/>
<evidence type="ECO:0000259" key="8">
    <source>
        <dbReference type="Pfam" id="PF05699"/>
    </source>
</evidence>
<evidence type="ECO:0000313" key="11">
    <source>
        <dbReference type="Proteomes" id="UP000215914"/>
    </source>
</evidence>
<keyword evidence="4" id="KW-0862">Zinc</keyword>
<feature type="region of interest" description="Disordered" evidence="7">
    <location>
        <begin position="459"/>
        <end position="500"/>
    </location>
</feature>
<feature type="compositionally biased region" description="Acidic residues" evidence="7">
    <location>
        <begin position="459"/>
        <end position="471"/>
    </location>
</feature>
<protein>
    <submittedName>
        <fullName evidence="10">HAT dimerization domain, ribonuclease H-like superfamily, hAT-like transposase, RNase-H</fullName>
    </submittedName>
</protein>
<evidence type="ECO:0000256" key="3">
    <source>
        <dbReference type="ARBA" id="ARBA00022771"/>
    </source>
</evidence>
<organism evidence="10 11">
    <name type="scientific">Helianthus annuus</name>
    <name type="common">Common sunflower</name>
    <dbReference type="NCBI Taxonomy" id="4232"/>
    <lineage>
        <taxon>Eukaryota</taxon>
        <taxon>Viridiplantae</taxon>
        <taxon>Streptophyta</taxon>
        <taxon>Embryophyta</taxon>
        <taxon>Tracheophyta</taxon>
        <taxon>Spermatophyta</taxon>
        <taxon>Magnoliopsida</taxon>
        <taxon>eudicotyledons</taxon>
        <taxon>Gunneridae</taxon>
        <taxon>Pentapetalae</taxon>
        <taxon>asterids</taxon>
        <taxon>campanulids</taxon>
        <taxon>Asterales</taxon>
        <taxon>Asteraceae</taxon>
        <taxon>Asteroideae</taxon>
        <taxon>Heliantheae alliance</taxon>
        <taxon>Heliantheae</taxon>
        <taxon>Helianthus</taxon>
    </lineage>
</organism>
<evidence type="ECO:0000256" key="5">
    <source>
        <dbReference type="ARBA" id="ARBA00023125"/>
    </source>
</evidence>
<feature type="compositionally biased region" description="Polar residues" evidence="7">
    <location>
        <begin position="489"/>
        <end position="500"/>
    </location>
</feature>
<dbReference type="SUPFAM" id="SSF53098">
    <property type="entry name" value="Ribonuclease H-like"/>
    <property type="match status" value="1"/>
</dbReference>
<dbReference type="InterPro" id="IPR025525">
    <property type="entry name" value="hAT-like_transposase_RNase-H"/>
</dbReference>
<keyword evidence="5" id="KW-0238">DNA-binding</keyword>